<dbReference type="CDD" id="cd00067">
    <property type="entry name" value="GAL4"/>
    <property type="match status" value="1"/>
</dbReference>
<evidence type="ECO:0000259" key="5">
    <source>
        <dbReference type="PROSITE" id="PS50048"/>
    </source>
</evidence>
<feature type="compositionally biased region" description="Pro residues" evidence="4">
    <location>
        <begin position="906"/>
        <end position="917"/>
    </location>
</feature>
<keyword evidence="3" id="KW-0539">Nucleus</keyword>
<evidence type="ECO:0000256" key="4">
    <source>
        <dbReference type="SAM" id="MobiDB-lite"/>
    </source>
</evidence>
<dbReference type="GO" id="GO:0003677">
    <property type="term" value="F:DNA binding"/>
    <property type="evidence" value="ECO:0007669"/>
    <property type="project" value="InterPro"/>
</dbReference>
<keyword evidence="7" id="KW-1185">Reference proteome</keyword>
<dbReference type="AlphaFoldDB" id="A0A4Y7QL63"/>
<feature type="region of interest" description="Disordered" evidence="4">
    <location>
        <begin position="545"/>
        <end position="582"/>
    </location>
</feature>
<sequence length="1099" mass="120106">MSTEHEEIQFHIQGEHGATGEPPNPSRTTRTTVVCHECKRLKLRCDRRVPCGSCVKRKVEVRCLYHPNASDKVDITSVHNRVLDLEAKFAKFESEASRQELKRYPSDRASLAVSQRGSSLSIPRDDVSALYLDLLPNDGLELQPLDESLASHPHTPHDSDPSGSLHMDISSEVRPLFRIFSPDPSTSRVQTGVTPELVALLPPAPLREALLAELESTHIMHPSVNWPWLRSRIEALFEWAGVPEEHENRHPRPTLSFFAVVAAGFAIATVSHIEANRNSVPDSSTTDPHQTRQAGTSAGSSASTSTMSSTHLKIFDSSNPQHLYVLSKLAASTHKELYGYHSYDPDYAHVHLLWCLYLLHDGRPQVAYDLYPLVGEMVNVARMMGLNFDPDDCTGNGATAAKAQAAGMEKFTLFEKEMRRRLWWAIHDMDLYVSDCMGQPPSISDDQHTTRMPAEVNESLFNPASTSLPSRDEDSLYGNITFQIIFRRLSQRVKSVKKRSFRDPITDSDYSIEEAVEYHREISEWYSELPDKFKLPMDSASSVVALPPSSVDHSKSQPDGADEADLMSSAHPTAPSSSNVPHIDEWEVHSPYLIAQRAEIVILMNRVLLKLFVPFLKLNHPSKVPAAAVLHSINSVHAIVHASRVQLQVLRNIRPMTYLCYSFGCSIFDAAVVASHSAITQPEAIYSRAAREDARAALEMLHDPIVATGRGSVSGGIDYAPTQAVKIVEMLLAKAEPAPHGVAGTKRKRNAAAAAVAKPISMLDGAELPFVGPGIIAVAAANAFSTGGGCLPSGRTGSKLDDAEAPRRNRTTLRARASQHNPQTPTVSHHHSSDSHRSPSSEAGPSKIGRGGRDQAGGKIRKSRTKPIEQYPLMGIRARARRETDVPSDMTGRSRSSSTASTNQYHPPPIVLPPPVSQPQRPIPRNDTDLIHSSHPPATPHEAGQAISGATGLAVPFLSNSFSPTPGVFNASTLTVQQSHAHLYQYPPPQPSPLSANSNTQEYCPFSPSPHEDYNMLSGDVSLSGGLQPADLSSMQHPGISPHNLYFSSREGAHMEGHGAADTTHFHPTAVQGQGSEMNMSRQQGNLGTWDNWKPDPPG</sequence>
<dbReference type="GO" id="GO:0006351">
    <property type="term" value="P:DNA-templated transcription"/>
    <property type="evidence" value="ECO:0007669"/>
    <property type="project" value="InterPro"/>
</dbReference>
<dbReference type="GO" id="GO:0000981">
    <property type="term" value="F:DNA-binding transcription factor activity, RNA polymerase II-specific"/>
    <property type="evidence" value="ECO:0007669"/>
    <property type="project" value="InterPro"/>
</dbReference>
<dbReference type="PROSITE" id="PS50048">
    <property type="entry name" value="ZN2_CY6_FUNGAL_2"/>
    <property type="match status" value="1"/>
</dbReference>
<dbReference type="GO" id="GO:0005634">
    <property type="term" value="C:nucleus"/>
    <property type="evidence" value="ECO:0007669"/>
    <property type="project" value="UniProtKB-SubCell"/>
</dbReference>
<dbReference type="InterPro" id="IPR036864">
    <property type="entry name" value="Zn2-C6_fun-type_DNA-bd_sf"/>
</dbReference>
<dbReference type="OrthoDB" id="4934715at2759"/>
<evidence type="ECO:0000256" key="1">
    <source>
        <dbReference type="ARBA" id="ARBA00004123"/>
    </source>
</evidence>
<feature type="region of interest" description="Disordered" evidence="4">
    <location>
        <begin position="1079"/>
        <end position="1099"/>
    </location>
</feature>
<feature type="region of interest" description="Disordered" evidence="4">
    <location>
        <begin position="788"/>
        <end position="921"/>
    </location>
</feature>
<dbReference type="Gene3D" id="4.10.240.10">
    <property type="entry name" value="Zn(2)-C6 fungal-type DNA-binding domain"/>
    <property type="match status" value="1"/>
</dbReference>
<gene>
    <name evidence="6" type="ORF">BD410DRAFT_781925</name>
</gene>
<name>A0A4Y7QL63_9AGAM</name>
<evidence type="ECO:0000256" key="3">
    <source>
        <dbReference type="ARBA" id="ARBA00023242"/>
    </source>
</evidence>
<dbReference type="PANTHER" id="PTHR31001">
    <property type="entry name" value="UNCHARACTERIZED TRANSCRIPTIONAL REGULATORY PROTEIN"/>
    <property type="match status" value="1"/>
</dbReference>
<evidence type="ECO:0000313" key="7">
    <source>
        <dbReference type="Proteomes" id="UP000294933"/>
    </source>
</evidence>
<feature type="domain" description="Zn(2)-C6 fungal-type" evidence="5">
    <location>
        <begin position="34"/>
        <end position="65"/>
    </location>
</feature>
<dbReference type="InterPro" id="IPR001138">
    <property type="entry name" value="Zn2Cys6_DnaBD"/>
</dbReference>
<dbReference type="SMART" id="SM00066">
    <property type="entry name" value="GAL4"/>
    <property type="match status" value="1"/>
</dbReference>
<dbReference type="Proteomes" id="UP000294933">
    <property type="component" value="Unassembled WGS sequence"/>
</dbReference>
<protein>
    <recommendedName>
        <fullName evidence="5">Zn(2)-C6 fungal-type domain-containing protein</fullName>
    </recommendedName>
</protein>
<feature type="compositionally biased region" description="Polar residues" evidence="4">
    <location>
        <begin position="277"/>
        <end position="293"/>
    </location>
</feature>
<feature type="region of interest" description="Disordered" evidence="4">
    <location>
        <begin position="277"/>
        <end position="305"/>
    </location>
</feature>
<dbReference type="EMBL" id="ML170158">
    <property type="protein sequence ID" value="TDL27988.1"/>
    <property type="molecule type" value="Genomic_DNA"/>
</dbReference>
<dbReference type="PROSITE" id="PS00463">
    <property type="entry name" value="ZN2_CY6_FUNGAL_1"/>
    <property type="match status" value="1"/>
</dbReference>
<dbReference type="STRING" id="50990.A0A4Y7QL63"/>
<dbReference type="VEuPathDB" id="FungiDB:BD410DRAFT_781925"/>
<accession>A0A4Y7QL63</accession>
<feature type="compositionally biased region" description="Low complexity" evidence="4">
    <location>
        <begin position="893"/>
        <end position="902"/>
    </location>
</feature>
<comment type="subcellular location">
    <subcellularLocation>
        <location evidence="1">Nucleus</location>
    </subcellularLocation>
</comment>
<keyword evidence="2" id="KW-0479">Metal-binding</keyword>
<dbReference type="InterPro" id="IPR007219">
    <property type="entry name" value="XnlR_reg_dom"/>
</dbReference>
<feature type="compositionally biased region" description="Polar residues" evidence="4">
    <location>
        <begin position="570"/>
        <end position="580"/>
    </location>
</feature>
<feature type="region of interest" description="Disordered" evidence="4">
    <location>
        <begin position="1"/>
        <end position="30"/>
    </location>
</feature>
<dbReference type="PANTHER" id="PTHR31001:SF89">
    <property type="entry name" value="ZN(2)-C6 FUNGAL-TYPE DOMAIN-CONTAINING PROTEIN"/>
    <property type="match status" value="1"/>
</dbReference>
<proteinExistence type="predicted"/>
<feature type="compositionally biased region" description="Low complexity" evidence="4">
    <location>
        <begin position="294"/>
        <end position="305"/>
    </location>
</feature>
<feature type="compositionally biased region" description="Polar residues" evidence="4">
    <location>
        <begin position="818"/>
        <end position="827"/>
    </location>
</feature>
<dbReference type="GO" id="GO:0008270">
    <property type="term" value="F:zinc ion binding"/>
    <property type="evidence" value="ECO:0007669"/>
    <property type="project" value="InterPro"/>
</dbReference>
<evidence type="ECO:0000256" key="2">
    <source>
        <dbReference type="ARBA" id="ARBA00022723"/>
    </source>
</evidence>
<dbReference type="Pfam" id="PF04082">
    <property type="entry name" value="Fungal_trans"/>
    <property type="match status" value="1"/>
</dbReference>
<dbReference type="SMART" id="SM00906">
    <property type="entry name" value="Fungal_trans"/>
    <property type="match status" value="1"/>
</dbReference>
<feature type="compositionally biased region" description="Basic and acidic residues" evidence="4">
    <location>
        <begin position="798"/>
        <end position="807"/>
    </location>
</feature>
<dbReference type="Pfam" id="PF00172">
    <property type="entry name" value="Zn_clus"/>
    <property type="match status" value="1"/>
</dbReference>
<reference evidence="6 7" key="1">
    <citation type="submission" date="2018-06" db="EMBL/GenBank/DDBJ databases">
        <title>A transcriptomic atlas of mushroom development highlights an independent origin of complex multicellularity.</title>
        <authorList>
            <consortium name="DOE Joint Genome Institute"/>
            <person name="Krizsan K."/>
            <person name="Almasi E."/>
            <person name="Merenyi Z."/>
            <person name="Sahu N."/>
            <person name="Viragh M."/>
            <person name="Koszo T."/>
            <person name="Mondo S."/>
            <person name="Kiss B."/>
            <person name="Balint B."/>
            <person name="Kues U."/>
            <person name="Barry K."/>
            <person name="Hegedus J.C."/>
            <person name="Henrissat B."/>
            <person name="Johnson J."/>
            <person name="Lipzen A."/>
            <person name="Ohm R."/>
            <person name="Nagy I."/>
            <person name="Pangilinan J."/>
            <person name="Yan J."/>
            <person name="Xiong Y."/>
            <person name="Grigoriev I.V."/>
            <person name="Hibbett D.S."/>
            <person name="Nagy L.G."/>
        </authorList>
    </citation>
    <scope>NUCLEOTIDE SEQUENCE [LARGE SCALE GENOMIC DNA]</scope>
    <source>
        <strain evidence="6 7">SZMC22713</strain>
    </source>
</reference>
<dbReference type="InterPro" id="IPR050613">
    <property type="entry name" value="Sec_Metabolite_Reg"/>
</dbReference>
<dbReference type="CDD" id="cd12148">
    <property type="entry name" value="fungal_TF_MHR"/>
    <property type="match status" value="1"/>
</dbReference>
<evidence type="ECO:0000313" key="6">
    <source>
        <dbReference type="EMBL" id="TDL27988.1"/>
    </source>
</evidence>
<dbReference type="SUPFAM" id="SSF57701">
    <property type="entry name" value="Zn2/Cys6 DNA-binding domain"/>
    <property type="match status" value="1"/>
</dbReference>
<feature type="compositionally biased region" description="Polar residues" evidence="4">
    <location>
        <begin position="1079"/>
        <end position="1089"/>
    </location>
</feature>
<organism evidence="6 7">
    <name type="scientific">Rickenella mellea</name>
    <dbReference type="NCBI Taxonomy" id="50990"/>
    <lineage>
        <taxon>Eukaryota</taxon>
        <taxon>Fungi</taxon>
        <taxon>Dikarya</taxon>
        <taxon>Basidiomycota</taxon>
        <taxon>Agaricomycotina</taxon>
        <taxon>Agaricomycetes</taxon>
        <taxon>Hymenochaetales</taxon>
        <taxon>Rickenellaceae</taxon>
        <taxon>Rickenella</taxon>
    </lineage>
</organism>